<gene>
    <name evidence="1" type="ORF">glysoja_049967</name>
</gene>
<protein>
    <recommendedName>
        <fullName evidence="2">Ubiquitin-like protease family profile domain-containing protein</fullName>
    </recommendedName>
</protein>
<reference evidence="1" key="1">
    <citation type="submission" date="2014-07" db="EMBL/GenBank/DDBJ databases">
        <title>Identification of a novel salt tolerance gene in wild soybean by whole-genome sequencing.</title>
        <authorList>
            <person name="Lam H.-M."/>
            <person name="Qi X."/>
            <person name="Li M.-W."/>
            <person name="Liu X."/>
            <person name="Xie M."/>
            <person name="Ni M."/>
            <person name="Xu X."/>
        </authorList>
    </citation>
    <scope>NUCLEOTIDE SEQUENCE [LARGE SCALE GENOMIC DNA]</scope>
    <source>
        <tissue evidence="1">Root</tissue>
    </source>
</reference>
<proteinExistence type="predicted"/>
<evidence type="ECO:0008006" key="2">
    <source>
        <dbReference type="Google" id="ProtNLM"/>
    </source>
</evidence>
<organism evidence="1">
    <name type="scientific">Glycine soja</name>
    <name type="common">Wild soybean</name>
    <dbReference type="NCBI Taxonomy" id="3848"/>
    <lineage>
        <taxon>Eukaryota</taxon>
        <taxon>Viridiplantae</taxon>
        <taxon>Streptophyta</taxon>
        <taxon>Embryophyta</taxon>
        <taxon>Tracheophyta</taxon>
        <taxon>Spermatophyta</taxon>
        <taxon>Magnoliopsida</taxon>
        <taxon>eudicotyledons</taxon>
        <taxon>Gunneridae</taxon>
        <taxon>Pentapetalae</taxon>
        <taxon>rosids</taxon>
        <taxon>fabids</taxon>
        <taxon>Fabales</taxon>
        <taxon>Fabaceae</taxon>
        <taxon>Papilionoideae</taxon>
        <taxon>50 kb inversion clade</taxon>
        <taxon>NPAAA clade</taxon>
        <taxon>indigoferoid/millettioid clade</taxon>
        <taxon>Phaseoleae</taxon>
        <taxon>Glycine</taxon>
        <taxon>Glycine subgen. Soja</taxon>
    </lineage>
</organism>
<sequence>MYFVSCSIFGSNHVESLLLSPSIYVTFTDCCPHVFSFSIVLQITTPPPSPTQVEIPSDGTSRKTRQATWLRRLTARTLDQPRVTVNVNPATGRGLGPHKDKFHSYLRVVARDKIPILHSTWNNVPETLKNMIWDDILDPKKPVNSPLKTVEEEKASVVVDPLGELVKNLFDIYQRPKKPNAAIKGAVHSTVKSVSKNAEGKPPQHGPQWIEVKSHAQTGNYECGYYVMHWIRCIVSARLKDEWISVCLLLFI</sequence>
<dbReference type="Proteomes" id="UP000053555">
    <property type="component" value="Unassembled WGS sequence"/>
</dbReference>
<evidence type="ECO:0000313" key="1">
    <source>
        <dbReference type="EMBL" id="KHN29897.1"/>
    </source>
</evidence>
<dbReference type="AlphaFoldDB" id="A0A0B2RDG6"/>
<accession>A0A0B2RDG6</accession>
<dbReference type="EMBL" id="KN652041">
    <property type="protein sequence ID" value="KHN29897.1"/>
    <property type="molecule type" value="Genomic_DNA"/>
</dbReference>
<name>A0A0B2RDG6_GLYSO</name>